<keyword evidence="2" id="KW-0677">Repeat</keyword>
<dbReference type="GO" id="GO:0005634">
    <property type="term" value="C:nucleus"/>
    <property type="evidence" value="ECO:0007669"/>
    <property type="project" value="UniProtKB-SubCell"/>
</dbReference>
<protein>
    <submittedName>
        <fullName evidence="8">Uncharacterized protein</fullName>
    </submittedName>
</protein>
<evidence type="ECO:0000313" key="8">
    <source>
        <dbReference type="EMBL" id="KAK4753346.1"/>
    </source>
</evidence>
<organism evidence="8 9">
    <name type="scientific">Trapa incisa</name>
    <dbReference type="NCBI Taxonomy" id="236973"/>
    <lineage>
        <taxon>Eukaryota</taxon>
        <taxon>Viridiplantae</taxon>
        <taxon>Streptophyta</taxon>
        <taxon>Embryophyta</taxon>
        <taxon>Tracheophyta</taxon>
        <taxon>Spermatophyta</taxon>
        <taxon>Magnoliopsida</taxon>
        <taxon>eudicotyledons</taxon>
        <taxon>Gunneridae</taxon>
        <taxon>Pentapetalae</taxon>
        <taxon>rosids</taxon>
        <taxon>malvids</taxon>
        <taxon>Myrtales</taxon>
        <taxon>Lythraceae</taxon>
        <taxon>Trapa</taxon>
    </lineage>
</organism>
<proteinExistence type="predicted"/>
<dbReference type="InterPro" id="IPR009057">
    <property type="entry name" value="Homeodomain-like_sf"/>
</dbReference>
<reference evidence="8 9" key="1">
    <citation type="journal article" date="2023" name="Hortic Res">
        <title>Pangenome of water caltrop reveals structural variations and asymmetric subgenome divergence after allopolyploidization.</title>
        <authorList>
            <person name="Zhang X."/>
            <person name="Chen Y."/>
            <person name="Wang L."/>
            <person name="Yuan Y."/>
            <person name="Fang M."/>
            <person name="Shi L."/>
            <person name="Lu R."/>
            <person name="Comes H.P."/>
            <person name="Ma Y."/>
            <person name="Chen Y."/>
            <person name="Huang G."/>
            <person name="Zhou Y."/>
            <person name="Zheng Z."/>
            <person name="Qiu Y."/>
        </authorList>
    </citation>
    <scope>NUCLEOTIDE SEQUENCE [LARGE SCALE GENOMIC DNA]</scope>
    <source>
        <tissue evidence="8">Roots</tissue>
    </source>
</reference>
<dbReference type="Proteomes" id="UP001345219">
    <property type="component" value="Chromosome 16"/>
</dbReference>
<dbReference type="InterPro" id="IPR017930">
    <property type="entry name" value="Myb_dom"/>
</dbReference>
<accession>A0AAN7PT08</accession>
<evidence type="ECO:0000256" key="3">
    <source>
        <dbReference type="ARBA" id="ARBA00023125"/>
    </source>
</evidence>
<sequence length="117" mass="13464">MGGRAPCCDKNKVKRGSWSHAEDQKLISFISQHGHGNWRALPRLAGTLILSYWYDASFVIVNDPRLPFKHSQKGIYLSIYLSISLIWFPFYCLMMSQKLDIYSAIVMFQLIASYLAQ</sequence>
<evidence type="ECO:0000313" key="9">
    <source>
        <dbReference type="Proteomes" id="UP001345219"/>
    </source>
</evidence>
<keyword evidence="5" id="KW-0472">Membrane</keyword>
<dbReference type="SUPFAM" id="SSF46689">
    <property type="entry name" value="Homeodomain-like"/>
    <property type="match status" value="1"/>
</dbReference>
<evidence type="ECO:0000256" key="1">
    <source>
        <dbReference type="ARBA" id="ARBA00004123"/>
    </source>
</evidence>
<dbReference type="CDD" id="cd00167">
    <property type="entry name" value="SANT"/>
    <property type="match status" value="1"/>
</dbReference>
<dbReference type="GO" id="GO:0003677">
    <property type="term" value="F:DNA binding"/>
    <property type="evidence" value="ECO:0007669"/>
    <property type="project" value="UniProtKB-KW"/>
</dbReference>
<evidence type="ECO:0000256" key="5">
    <source>
        <dbReference type="SAM" id="Phobius"/>
    </source>
</evidence>
<dbReference type="PANTHER" id="PTHR47994:SF5">
    <property type="entry name" value="F14D16.11-RELATED"/>
    <property type="match status" value="1"/>
</dbReference>
<name>A0AAN7PT08_9MYRT</name>
<dbReference type="PROSITE" id="PS50090">
    <property type="entry name" value="MYB_LIKE"/>
    <property type="match status" value="1"/>
</dbReference>
<comment type="subcellular location">
    <subcellularLocation>
        <location evidence="1">Nucleus</location>
    </subcellularLocation>
</comment>
<dbReference type="PANTHER" id="PTHR47994">
    <property type="entry name" value="F14D16.11-RELATED"/>
    <property type="match status" value="1"/>
</dbReference>
<evidence type="ECO:0000259" key="7">
    <source>
        <dbReference type="PROSITE" id="PS51294"/>
    </source>
</evidence>
<dbReference type="AlphaFoldDB" id="A0AAN7PT08"/>
<evidence type="ECO:0000256" key="2">
    <source>
        <dbReference type="ARBA" id="ARBA00022737"/>
    </source>
</evidence>
<dbReference type="PROSITE" id="PS51294">
    <property type="entry name" value="HTH_MYB"/>
    <property type="match status" value="1"/>
</dbReference>
<keyword evidence="9" id="KW-1185">Reference proteome</keyword>
<keyword evidence="5" id="KW-1133">Transmembrane helix</keyword>
<dbReference type="InterPro" id="IPR001005">
    <property type="entry name" value="SANT/Myb"/>
</dbReference>
<keyword evidence="4" id="KW-0539">Nucleus</keyword>
<dbReference type="EMBL" id="JAXIOK010000016">
    <property type="protein sequence ID" value="KAK4753346.1"/>
    <property type="molecule type" value="Genomic_DNA"/>
</dbReference>
<evidence type="ECO:0000256" key="4">
    <source>
        <dbReference type="ARBA" id="ARBA00023242"/>
    </source>
</evidence>
<feature type="transmembrane region" description="Helical" evidence="5">
    <location>
        <begin position="74"/>
        <end position="92"/>
    </location>
</feature>
<feature type="domain" description="Myb-like" evidence="6">
    <location>
        <begin position="10"/>
        <end position="43"/>
    </location>
</feature>
<keyword evidence="5" id="KW-0812">Transmembrane</keyword>
<evidence type="ECO:0000259" key="6">
    <source>
        <dbReference type="PROSITE" id="PS50090"/>
    </source>
</evidence>
<comment type="caution">
    <text evidence="8">The sequence shown here is derived from an EMBL/GenBank/DDBJ whole genome shotgun (WGS) entry which is preliminary data.</text>
</comment>
<dbReference type="Gene3D" id="1.10.10.60">
    <property type="entry name" value="Homeodomain-like"/>
    <property type="match status" value="1"/>
</dbReference>
<feature type="domain" description="HTH myb-type" evidence="7">
    <location>
        <begin position="10"/>
        <end position="39"/>
    </location>
</feature>
<keyword evidence="3" id="KW-0238">DNA-binding</keyword>
<dbReference type="Pfam" id="PF00249">
    <property type="entry name" value="Myb_DNA-binding"/>
    <property type="match status" value="1"/>
</dbReference>
<dbReference type="InterPro" id="IPR015495">
    <property type="entry name" value="Myb_TF_plants"/>
</dbReference>
<gene>
    <name evidence="8" type="ORF">SAY87_022144</name>
</gene>